<dbReference type="Pfam" id="PF07690">
    <property type="entry name" value="MFS_1"/>
    <property type="match status" value="1"/>
</dbReference>
<feature type="transmembrane region" description="Helical" evidence="6">
    <location>
        <begin position="150"/>
        <end position="173"/>
    </location>
</feature>
<dbReference type="InterPro" id="IPR036259">
    <property type="entry name" value="MFS_trans_sf"/>
</dbReference>
<accession>A0AAD5K341</accession>
<evidence type="ECO:0000256" key="6">
    <source>
        <dbReference type="SAM" id="Phobius"/>
    </source>
</evidence>
<dbReference type="FunFam" id="1.20.1250.20:FF:000013">
    <property type="entry name" value="MFS general substrate transporter"/>
    <property type="match status" value="1"/>
</dbReference>
<dbReference type="GO" id="GO:0016020">
    <property type="term" value="C:membrane"/>
    <property type="evidence" value="ECO:0007669"/>
    <property type="project" value="UniProtKB-SubCell"/>
</dbReference>
<keyword evidence="3 6" id="KW-0812">Transmembrane</keyword>
<dbReference type="SUPFAM" id="SSF103473">
    <property type="entry name" value="MFS general substrate transporter"/>
    <property type="match status" value="1"/>
</dbReference>
<reference evidence="8" key="1">
    <citation type="journal article" date="2022" name="IScience">
        <title>Evolution of zygomycete secretomes and the origins of terrestrial fungal ecologies.</title>
        <authorList>
            <person name="Chang Y."/>
            <person name="Wang Y."/>
            <person name="Mondo S."/>
            <person name="Ahrendt S."/>
            <person name="Andreopoulos W."/>
            <person name="Barry K."/>
            <person name="Beard J."/>
            <person name="Benny G.L."/>
            <person name="Blankenship S."/>
            <person name="Bonito G."/>
            <person name="Cuomo C."/>
            <person name="Desiro A."/>
            <person name="Gervers K.A."/>
            <person name="Hundley H."/>
            <person name="Kuo A."/>
            <person name="LaButti K."/>
            <person name="Lang B.F."/>
            <person name="Lipzen A."/>
            <person name="O'Donnell K."/>
            <person name="Pangilinan J."/>
            <person name="Reynolds N."/>
            <person name="Sandor L."/>
            <person name="Smith M.E."/>
            <person name="Tsang A."/>
            <person name="Grigoriev I.V."/>
            <person name="Stajich J.E."/>
            <person name="Spatafora J.W."/>
        </authorList>
    </citation>
    <scope>NUCLEOTIDE SEQUENCE</scope>
    <source>
        <strain evidence="8">RSA 2281</strain>
    </source>
</reference>
<feature type="transmembrane region" description="Helical" evidence="6">
    <location>
        <begin position="421"/>
        <end position="442"/>
    </location>
</feature>
<evidence type="ECO:0000313" key="8">
    <source>
        <dbReference type="EMBL" id="KAI9266906.1"/>
    </source>
</evidence>
<keyword evidence="9" id="KW-1185">Reference proteome</keyword>
<keyword evidence="4 6" id="KW-1133">Transmembrane helix</keyword>
<feature type="transmembrane region" description="Helical" evidence="6">
    <location>
        <begin position="219"/>
        <end position="241"/>
    </location>
</feature>
<evidence type="ECO:0000259" key="7">
    <source>
        <dbReference type="PROSITE" id="PS50850"/>
    </source>
</evidence>
<dbReference type="PROSITE" id="PS50850">
    <property type="entry name" value="MFS"/>
    <property type="match status" value="1"/>
</dbReference>
<dbReference type="InterPro" id="IPR011701">
    <property type="entry name" value="MFS"/>
</dbReference>
<proteinExistence type="predicted"/>
<dbReference type="InterPro" id="IPR020846">
    <property type="entry name" value="MFS_dom"/>
</dbReference>
<comment type="caution">
    <text evidence="8">The sequence shown here is derived from an EMBL/GenBank/DDBJ whole genome shotgun (WGS) entry which is preliminary data.</text>
</comment>
<dbReference type="FunFam" id="1.20.1250.20:FF:000018">
    <property type="entry name" value="MFS transporter permease"/>
    <property type="match status" value="1"/>
</dbReference>
<dbReference type="EMBL" id="JAIXMP010000010">
    <property type="protein sequence ID" value="KAI9266906.1"/>
    <property type="molecule type" value="Genomic_DNA"/>
</dbReference>
<feature type="transmembrane region" description="Helical" evidence="6">
    <location>
        <begin position="125"/>
        <end position="144"/>
    </location>
</feature>
<name>A0AAD5K341_9FUNG</name>
<dbReference type="PANTHER" id="PTHR43791:SF36">
    <property type="entry name" value="TRANSPORTER, PUTATIVE (AFU_ORTHOLOGUE AFUA_6G08340)-RELATED"/>
    <property type="match status" value="1"/>
</dbReference>
<evidence type="ECO:0000256" key="4">
    <source>
        <dbReference type="ARBA" id="ARBA00022989"/>
    </source>
</evidence>
<protein>
    <submittedName>
        <fullName evidence="8">Major facilitator superfamily domain-containing protein</fullName>
    </submittedName>
</protein>
<gene>
    <name evidence="8" type="ORF">BDA99DRAFT_506938</name>
</gene>
<feature type="transmembrane region" description="Helical" evidence="6">
    <location>
        <begin position="454"/>
        <end position="475"/>
    </location>
</feature>
<evidence type="ECO:0000256" key="5">
    <source>
        <dbReference type="ARBA" id="ARBA00023136"/>
    </source>
</evidence>
<feature type="domain" description="Major facilitator superfamily (MFS) profile" evidence="7">
    <location>
        <begin position="59"/>
        <end position="480"/>
    </location>
</feature>
<feature type="transmembrane region" description="Helical" evidence="6">
    <location>
        <begin position="386"/>
        <end position="409"/>
    </location>
</feature>
<keyword evidence="5 6" id="KW-0472">Membrane</keyword>
<dbReference type="Gene3D" id="1.20.1250.20">
    <property type="entry name" value="MFS general substrate transporter like domains"/>
    <property type="match status" value="2"/>
</dbReference>
<reference evidence="8" key="2">
    <citation type="submission" date="2023-02" db="EMBL/GenBank/DDBJ databases">
        <authorList>
            <consortium name="DOE Joint Genome Institute"/>
            <person name="Mondo S.J."/>
            <person name="Chang Y."/>
            <person name="Wang Y."/>
            <person name="Ahrendt S."/>
            <person name="Andreopoulos W."/>
            <person name="Barry K."/>
            <person name="Beard J."/>
            <person name="Benny G.L."/>
            <person name="Blankenship S."/>
            <person name="Bonito G."/>
            <person name="Cuomo C."/>
            <person name="Desiro A."/>
            <person name="Gervers K.A."/>
            <person name="Hundley H."/>
            <person name="Kuo A."/>
            <person name="LaButti K."/>
            <person name="Lang B.F."/>
            <person name="Lipzen A."/>
            <person name="O'Donnell K."/>
            <person name="Pangilinan J."/>
            <person name="Reynolds N."/>
            <person name="Sandor L."/>
            <person name="Smith M.W."/>
            <person name="Tsang A."/>
            <person name="Grigoriev I.V."/>
            <person name="Stajich J.E."/>
            <person name="Spatafora J.W."/>
        </authorList>
    </citation>
    <scope>NUCLEOTIDE SEQUENCE</scope>
    <source>
        <strain evidence="8">RSA 2281</strain>
    </source>
</reference>
<feature type="transmembrane region" description="Helical" evidence="6">
    <location>
        <begin position="296"/>
        <end position="320"/>
    </location>
</feature>
<evidence type="ECO:0000313" key="9">
    <source>
        <dbReference type="Proteomes" id="UP001209540"/>
    </source>
</evidence>
<dbReference type="PANTHER" id="PTHR43791">
    <property type="entry name" value="PERMEASE-RELATED"/>
    <property type="match status" value="1"/>
</dbReference>
<feature type="transmembrane region" description="Helical" evidence="6">
    <location>
        <begin position="332"/>
        <end position="349"/>
    </location>
</feature>
<evidence type="ECO:0000256" key="1">
    <source>
        <dbReference type="ARBA" id="ARBA00004141"/>
    </source>
</evidence>
<organism evidence="8 9">
    <name type="scientific">Phascolomyces articulosus</name>
    <dbReference type="NCBI Taxonomy" id="60185"/>
    <lineage>
        <taxon>Eukaryota</taxon>
        <taxon>Fungi</taxon>
        <taxon>Fungi incertae sedis</taxon>
        <taxon>Mucoromycota</taxon>
        <taxon>Mucoromycotina</taxon>
        <taxon>Mucoromycetes</taxon>
        <taxon>Mucorales</taxon>
        <taxon>Lichtheimiaceae</taxon>
        <taxon>Phascolomyces</taxon>
    </lineage>
</organism>
<evidence type="ECO:0000256" key="3">
    <source>
        <dbReference type="ARBA" id="ARBA00022692"/>
    </source>
</evidence>
<evidence type="ECO:0000256" key="2">
    <source>
        <dbReference type="ARBA" id="ARBA00022448"/>
    </source>
</evidence>
<dbReference type="AlphaFoldDB" id="A0AAD5K341"/>
<feature type="transmembrane region" description="Helical" evidence="6">
    <location>
        <begin position="185"/>
        <end position="207"/>
    </location>
</feature>
<sequence length="513" mass="56323">MASVDQTDNSIKPGVSYHYNSSTTTSNPKAITETIIGGDKSVTDEKEWRRVLWKIDLWIQPILFLLVLVTAIDTSNIGNAEVAGLTKDIDSTDDQFNWALSANYIGTLVTEIPSNMILKKFGARTWFPTIALLCGTVLAATSAVKTGTQLIIARFFIGLVAGGLPPGIVYYASLWFPRSDISSRLAIFFIGANNIAGAVGGLLAFGIVQMDGLGGLHGWQWLFIIEAIPLILLGFILIFILPEGPHDAKFLNETERKVVMDRLSADNGRSTESEEEEIGKFSWKQFFEVFKDWKTYCFILLAFCSLTIIRCIRMFLPLIIKGLGAFDDVTTQGMTTPPYLAGFIATIFYSKSSDYFKERGFHIAIMAIIILVGFVILIALRFAAPAGLYVCICIMVAAITCVATLRSAWISNNYGGTSKRAVAIAVILAAGAVGSPFGGQFYRADDAPHYVRGHSIMVGLAGCLLIVSLVTKFGLYRANKKRDQMTDEEKKAVIMKADGKDLSDEHPDYRYIL</sequence>
<comment type="subcellular location">
    <subcellularLocation>
        <location evidence="1">Membrane</location>
        <topology evidence="1">Multi-pass membrane protein</topology>
    </subcellularLocation>
</comment>
<dbReference type="GO" id="GO:0022857">
    <property type="term" value="F:transmembrane transporter activity"/>
    <property type="evidence" value="ECO:0007669"/>
    <property type="project" value="InterPro"/>
</dbReference>
<feature type="transmembrane region" description="Helical" evidence="6">
    <location>
        <begin position="361"/>
        <end position="380"/>
    </location>
</feature>
<dbReference type="Proteomes" id="UP001209540">
    <property type="component" value="Unassembled WGS sequence"/>
</dbReference>
<keyword evidence="2" id="KW-0813">Transport</keyword>